<feature type="domain" description="Formyl transferase N-terminal" evidence="6">
    <location>
        <begin position="1"/>
        <end position="178"/>
    </location>
</feature>
<evidence type="ECO:0000259" key="7">
    <source>
        <dbReference type="Pfam" id="PF02911"/>
    </source>
</evidence>
<feature type="domain" description="Formyl transferase C-terminal" evidence="7">
    <location>
        <begin position="203"/>
        <end position="300"/>
    </location>
</feature>
<comment type="catalytic activity">
    <reaction evidence="5">
        <text>L-methionyl-tRNA(fMet) + (6R)-10-formyltetrahydrofolate = N-formyl-L-methionyl-tRNA(fMet) + (6S)-5,6,7,8-tetrahydrofolate + H(+)</text>
        <dbReference type="Rhea" id="RHEA:24380"/>
        <dbReference type="Rhea" id="RHEA-COMP:9952"/>
        <dbReference type="Rhea" id="RHEA-COMP:9953"/>
        <dbReference type="ChEBI" id="CHEBI:15378"/>
        <dbReference type="ChEBI" id="CHEBI:57453"/>
        <dbReference type="ChEBI" id="CHEBI:78530"/>
        <dbReference type="ChEBI" id="CHEBI:78844"/>
        <dbReference type="ChEBI" id="CHEBI:195366"/>
        <dbReference type="EC" id="2.1.2.9"/>
    </reaction>
</comment>
<dbReference type="FunFam" id="3.40.50.12230:FF:000001">
    <property type="entry name" value="Methionyl-tRNA formyltransferase"/>
    <property type="match status" value="1"/>
</dbReference>
<dbReference type="Proteomes" id="UP000291485">
    <property type="component" value="Unassembled WGS sequence"/>
</dbReference>
<dbReference type="SUPFAM" id="SSF53328">
    <property type="entry name" value="Formyltransferase"/>
    <property type="match status" value="1"/>
</dbReference>
<keyword evidence="4 5" id="KW-0648">Protein biosynthesis</keyword>
<reference evidence="8 9" key="1">
    <citation type="submission" date="2019-02" db="EMBL/GenBank/DDBJ databases">
        <title>Pedobacter sp. RP-3-11 sp. nov., isolated from Arctic soil.</title>
        <authorList>
            <person name="Dahal R.H."/>
        </authorList>
    </citation>
    <scope>NUCLEOTIDE SEQUENCE [LARGE SCALE GENOMIC DNA]</scope>
    <source>
        <strain evidence="8 9">RP-3-11</strain>
    </source>
</reference>
<dbReference type="Pfam" id="PF02911">
    <property type="entry name" value="Formyl_trans_C"/>
    <property type="match status" value="1"/>
</dbReference>
<accession>A0A4R0NW89</accession>
<evidence type="ECO:0000259" key="6">
    <source>
        <dbReference type="Pfam" id="PF00551"/>
    </source>
</evidence>
<dbReference type="EC" id="2.1.2.9" evidence="2 5"/>
<keyword evidence="3 5" id="KW-0808">Transferase</keyword>
<dbReference type="OrthoDB" id="9802815at2"/>
<gene>
    <name evidence="5" type="primary">fmt</name>
    <name evidence="8" type="ORF">EZ449_17485</name>
</gene>
<proteinExistence type="inferred from homology"/>
<comment type="similarity">
    <text evidence="1 5">Belongs to the Fmt family.</text>
</comment>
<dbReference type="Gene3D" id="3.40.50.12230">
    <property type="match status" value="1"/>
</dbReference>
<dbReference type="CDD" id="cd08704">
    <property type="entry name" value="Met_tRNA_FMT_C"/>
    <property type="match status" value="1"/>
</dbReference>
<protein>
    <recommendedName>
        <fullName evidence="2 5">Methionyl-tRNA formyltransferase</fullName>
        <ecNumber evidence="2 5">2.1.2.9</ecNumber>
    </recommendedName>
</protein>
<dbReference type="PANTHER" id="PTHR11138">
    <property type="entry name" value="METHIONYL-TRNA FORMYLTRANSFERASE"/>
    <property type="match status" value="1"/>
</dbReference>
<evidence type="ECO:0000313" key="9">
    <source>
        <dbReference type="Proteomes" id="UP000291485"/>
    </source>
</evidence>
<evidence type="ECO:0000256" key="3">
    <source>
        <dbReference type="ARBA" id="ARBA00022679"/>
    </source>
</evidence>
<dbReference type="InterPro" id="IPR005793">
    <property type="entry name" value="Formyl_trans_C"/>
</dbReference>
<dbReference type="SUPFAM" id="SSF50486">
    <property type="entry name" value="FMT C-terminal domain-like"/>
    <property type="match status" value="1"/>
</dbReference>
<dbReference type="HAMAP" id="MF_00182">
    <property type="entry name" value="Formyl_trans"/>
    <property type="match status" value="1"/>
</dbReference>
<dbReference type="Pfam" id="PF00551">
    <property type="entry name" value="Formyl_trans_N"/>
    <property type="match status" value="1"/>
</dbReference>
<dbReference type="GO" id="GO:0005829">
    <property type="term" value="C:cytosol"/>
    <property type="evidence" value="ECO:0007669"/>
    <property type="project" value="TreeGrafter"/>
</dbReference>
<dbReference type="RefSeq" id="WP_131561260.1">
    <property type="nucleotide sequence ID" value="NZ_SJSN01000015.1"/>
</dbReference>
<evidence type="ECO:0000256" key="4">
    <source>
        <dbReference type="ARBA" id="ARBA00022917"/>
    </source>
</evidence>
<dbReference type="GO" id="GO:0004479">
    <property type="term" value="F:methionyl-tRNA formyltransferase activity"/>
    <property type="evidence" value="ECO:0007669"/>
    <property type="project" value="UniProtKB-UniRule"/>
</dbReference>
<keyword evidence="9" id="KW-1185">Reference proteome</keyword>
<dbReference type="PANTHER" id="PTHR11138:SF5">
    <property type="entry name" value="METHIONYL-TRNA FORMYLTRANSFERASE, MITOCHONDRIAL"/>
    <property type="match status" value="1"/>
</dbReference>
<comment type="function">
    <text evidence="5">Attaches a formyl group to the free amino group of methionyl-tRNA(fMet). The formyl group appears to play a dual role in the initiator identity of N-formylmethionyl-tRNA by promoting its recognition by IF2 and preventing the misappropriation of this tRNA by the elongation apparatus.</text>
</comment>
<evidence type="ECO:0000256" key="5">
    <source>
        <dbReference type="HAMAP-Rule" id="MF_00182"/>
    </source>
</evidence>
<dbReference type="AlphaFoldDB" id="A0A4R0NW89"/>
<feature type="binding site" evidence="5">
    <location>
        <begin position="108"/>
        <end position="111"/>
    </location>
    <ligand>
        <name>(6S)-5,6,7,8-tetrahydrofolate</name>
        <dbReference type="ChEBI" id="CHEBI:57453"/>
    </ligand>
</feature>
<evidence type="ECO:0000256" key="1">
    <source>
        <dbReference type="ARBA" id="ARBA00010699"/>
    </source>
</evidence>
<dbReference type="InterPro" id="IPR036477">
    <property type="entry name" value="Formyl_transf_N_sf"/>
</dbReference>
<dbReference type="CDD" id="cd08646">
    <property type="entry name" value="FMT_core_Met-tRNA-FMT_N"/>
    <property type="match status" value="1"/>
</dbReference>
<dbReference type="InterPro" id="IPR005794">
    <property type="entry name" value="Fmt"/>
</dbReference>
<sequence length="302" mass="33462">MRIVFMGTPDFAVASLDALVQANFDVVAVVTAPDKPAGRGQKLNESAVKKYAVEKGIPVLQPEKLKNPEFIEALKSYQADLQVVVAFRMLPEIVWQMPAKGTINLHGSLLPQYRGAAPINHVIINGEKESGVTTFFLKQEIDTGDIIMSESVAIGDDETAGELHDKLMVIGAKLIVKTLHAIAENKVTEQPQPQSDDLKHAPKIFKEDCKIDWNNSSQTIHNLIRGLSPYPTAFTLLNDKTLKIFKAELEDKESAIVAGGFLTDGKTFLKFATKDGFIKLLDIQYEGKKRMLIEDFLRGMRL</sequence>
<dbReference type="InterPro" id="IPR041711">
    <property type="entry name" value="Met-tRNA-FMT_N"/>
</dbReference>
<dbReference type="NCBIfam" id="TIGR00460">
    <property type="entry name" value="fmt"/>
    <property type="match status" value="1"/>
</dbReference>
<name>A0A4R0NW89_9SPHI</name>
<comment type="caution">
    <text evidence="8">The sequence shown here is derived from an EMBL/GenBank/DDBJ whole genome shotgun (WGS) entry which is preliminary data.</text>
</comment>
<organism evidence="8 9">
    <name type="scientific">Pedobacter frigidisoli</name>
    <dbReference type="NCBI Taxonomy" id="2530455"/>
    <lineage>
        <taxon>Bacteria</taxon>
        <taxon>Pseudomonadati</taxon>
        <taxon>Bacteroidota</taxon>
        <taxon>Sphingobacteriia</taxon>
        <taxon>Sphingobacteriales</taxon>
        <taxon>Sphingobacteriaceae</taxon>
        <taxon>Pedobacter</taxon>
    </lineage>
</organism>
<evidence type="ECO:0000256" key="2">
    <source>
        <dbReference type="ARBA" id="ARBA00012261"/>
    </source>
</evidence>
<evidence type="ECO:0000313" key="8">
    <source>
        <dbReference type="EMBL" id="TCD04429.1"/>
    </source>
</evidence>
<dbReference type="InterPro" id="IPR044135">
    <property type="entry name" value="Met-tRNA-FMT_C"/>
</dbReference>
<dbReference type="InterPro" id="IPR002376">
    <property type="entry name" value="Formyl_transf_N"/>
</dbReference>
<dbReference type="InterPro" id="IPR011034">
    <property type="entry name" value="Formyl_transferase-like_C_sf"/>
</dbReference>
<dbReference type="EMBL" id="SJSN01000015">
    <property type="protein sequence ID" value="TCD04429.1"/>
    <property type="molecule type" value="Genomic_DNA"/>
</dbReference>